<dbReference type="AlphaFoldDB" id="A0A9D2B761"/>
<dbReference type="EMBL" id="DXES01000128">
    <property type="protein sequence ID" value="HIX65785.1"/>
    <property type="molecule type" value="Genomic_DNA"/>
</dbReference>
<dbReference type="Proteomes" id="UP000886800">
    <property type="component" value="Unassembled WGS sequence"/>
</dbReference>
<evidence type="ECO:0000256" key="2">
    <source>
        <dbReference type="ARBA" id="ARBA00012920"/>
    </source>
</evidence>
<sequence>MKKILLLATGGTIASVQGVTGLEPRKAPPALLRILGELGEWYDITYRDILNLDSSNIQAEEWQLIAREIYASLDHYDGIVVTHGTDTMGYTASMLTFMLQNLQKPVVLTGSQLPVENSLSDARSNLATALAAVDHDLYGVSVAFHHKIISGCRAVKVRTMGFDAFESVNSPDRGRVLANGLQLYHRPPAPLPGPTRLRDQICPAVFLLKLIPGTDPRIFASLQQLGYRGVVLEAFGAGGLHFVRRDLSAQIGRLVEAGIPVVVSSQCLYEGSDFSIYEVGRRVLASGAIQAGDMTTEAAVTKLMWALGQTGSLEGVRKIFATNYAGEISEA</sequence>
<dbReference type="EC" id="3.5.1.1" evidence="2"/>
<feature type="domain" description="L-asparaginase N-terminal" evidence="9">
    <location>
        <begin position="3"/>
        <end position="187"/>
    </location>
</feature>
<dbReference type="Pfam" id="PF00710">
    <property type="entry name" value="Asparaginase"/>
    <property type="match status" value="1"/>
</dbReference>
<feature type="active site" description="O-isoaspartyl threonine intermediate" evidence="5">
    <location>
        <position position="12"/>
    </location>
</feature>
<dbReference type="InterPro" id="IPR037152">
    <property type="entry name" value="L-asparaginase_N_sf"/>
</dbReference>
<evidence type="ECO:0000256" key="5">
    <source>
        <dbReference type="PIRSR" id="PIRSR001220-1"/>
    </source>
</evidence>
<feature type="binding site" evidence="6">
    <location>
        <position position="54"/>
    </location>
    <ligand>
        <name>substrate</name>
    </ligand>
</feature>
<protein>
    <recommendedName>
        <fullName evidence="2">asparaginase</fullName>
        <ecNumber evidence="2">3.5.1.1</ecNumber>
    </recommendedName>
</protein>
<dbReference type="PROSITE" id="PS51732">
    <property type="entry name" value="ASN_GLN_ASE_3"/>
    <property type="match status" value="1"/>
</dbReference>
<dbReference type="Gene3D" id="3.40.50.1170">
    <property type="entry name" value="L-asparaginase, N-terminal domain"/>
    <property type="match status" value="1"/>
</dbReference>
<dbReference type="InterPro" id="IPR036152">
    <property type="entry name" value="Asp/glu_Ase-like_sf"/>
</dbReference>
<organism evidence="11 12">
    <name type="scientific">Candidatus Anaerotruncus excrementipullorum</name>
    <dbReference type="NCBI Taxonomy" id="2838465"/>
    <lineage>
        <taxon>Bacteria</taxon>
        <taxon>Bacillati</taxon>
        <taxon>Bacillota</taxon>
        <taxon>Clostridia</taxon>
        <taxon>Eubacteriales</taxon>
        <taxon>Oscillospiraceae</taxon>
        <taxon>Anaerotruncus</taxon>
    </lineage>
</organism>
<reference evidence="11" key="1">
    <citation type="journal article" date="2021" name="PeerJ">
        <title>Extensive microbial diversity within the chicken gut microbiome revealed by metagenomics and culture.</title>
        <authorList>
            <person name="Gilroy R."/>
            <person name="Ravi A."/>
            <person name="Getino M."/>
            <person name="Pursley I."/>
            <person name="Horton D.L."/>
            <person name="Alikhan N.F."/>
            <person name="Baker D."/>
            <person name="Gharbi K."/>
            <person name="Hall N."/>
            <person name="Watson M."/>
            <person name="Adriaenssens E.M."/>
            <person name="Foster-Nyarko E."/>
            <person name="Jarju S."/>
            <person name="Secka A."/>
            <person name="Antonio M."/>
            <person name="Oren A."/>
            <person name="Chaudhuri R.R."/>
            <person name="La Ragione R."/>
            <person name="Hildebrand F."/>
            <person name="Pallen M.J."/>
        </authorList>
    </citation>
    <scope>NUCLEOTIDE SEQUENCE</scope>
    <source>
        <strain evidence="11">CHK188-5543</strain>
    </source>
</reference>
<dbReference type="InterPro" id="IPR006033">
    <property type="entry name" value="AsnA_fam"/>
</dbReference>
<dbReference type="InterPro" id="IPR020827">
    <property type="entry name" value="Asparaginase/glutaminase_AS1"/>
</dbReference>
<name>A0A9D2B761_9FIRM</name>
<evidence type="ECO:0000313" key="12">
    <source>
        <dbReference type="Proteomes" id="UP000886800"/>
    </source>
</evidence>
<dbReference type="PIRSF" id="PIRSF500176">
    <property type="entry name" value="L_ASNase"/>
    <property type="match status" value="1"/>
</dbReference>
<evidence type="ECO:0000313" key="11">
    <source>
        <dbReference type="EMBL" id="HIX65785.1"/>
    </source>
</evidence>
<dbReference type="SFLD" id="SFLDS00057">
    <property type="entry name" value="Glutaminase/Asparaginase"/>
    <property type="match status" value="1"/>
</dbReference>
<dbReference type="NCBIfam" id="TIGR00519">
    <property type="entry name" value="asnASE_I"/>
    <property type="match status" value="1"/>
</dbReference>
<comment type="catalytic activity">
    <reaction evidence="4">
        <text>L-asparagine + H2O = L-aspartate + NH4(+)</text>
        <dbReference type="Rhea" id="RHEA:21016"/>
        <dbReference type="ChEBI" id="CHEBI:15377"/>
        <dbReference type="ChEBI" id="CHEBI:28938"/>
        <dbReference type="ChEBI" id="CHEBI:29991"/>
        <dbReference type="ChEBI" id="CHEBI:58048"/>
        <dbReference type="EC" id="3.5.1.1"/>
    </reaction>
</comment>
<dbReference type="Pfam" id="PF17763">
    <property type="entry name" value="Asparaginase_C"/>
    <property type="match status" value="1"/>
</dbReference>
<feature type="binding site" evidence="6">
    <location>
        <begin position="85"/>
        <end position="86"/>
    </location>
    <ligand>
        <name>substrate</name>
    </ligand>
</feature>
<gene>
    <name evidence="11" type="ORF">H9736_05995</name>
</gene>
<dbReference type="InterPro" id="IPR041725">
    <property type="entry name" value="L-asparaginase_I"/>
</dbReference>
<dbReference type="PROSITE" id="PS00144">
    <property type="entry name" value="ASN_GLN_ASE_1"/>
    <property type="match status" value="1"/>
</dbReference>
<comment type="similarity">
    <text evidence="1">Belongs to the asparaginase 1 family.</text>
</comment>
<evidence type="ECO:0000256" key="4">
    <source>
        <dbReference type="ARBA" id="ARBA00049366"/>
    </source>
</evidence>
<evidence type="ECO:0000259" key="10">
    <source>
        <dbReference type="Pfam" id="PF17763"/>
    </source>
</evidence>
<dbReference type="CDD" id="cd08963">
    <property type="entry name" value="L-asparaginase_I"/>
    <property type="match status" value="1"/>
</dbReference>
<keyword evidence="3" id="KW-0378">Hydrolase</keyword>
<dbReference type="FunFam" id="3.40.50.1170:FF:000001">
    <property type="entry name" value="L-asparaginase 2"/>
    <property type="match status" value="1"/>
</dbReference>
<feature type="domain" description="Asparaginase/glutaminase C-terminal" evidence="10">
    <location>
        <begin position="205"/>
        <end position="320"/>
    </location>
</feature>
<dbReference type="InterPro" id="IPR027474">
    <property type="entry name" value="L-asparaginase_N"/>
</dbReference>
<dbReference type="PANTHER" id="PTHR11707">
    <property type="entry name" value="L-ASPARAGINASE"/>
    <property type="match status" value="1"/>
</dbReference>
<dbReference type="PRINTS" id="PR00139">
    <property type="entry name" value="ASNGLNASE"/>
</dbReference>
<dbReference type="InterPro" id="IPR027475">
    <property type="entry name" value="Asparaginase/glutaminase_AS2"/>
</dbReference>
<accession>A0A9D2B761</accession>
<dbReference type="InterPro" id="IPR006034">
    <property type="entry name" value="Asparaginase/glutaminase-like"/>
</dbReference>
<evidence type="ECO:0000256" key="1">
    <source>
        <dbReference type="ARBA" id="ARBA00010518"/>
    </source>
</evidence>
<dbReference type="InterPro" id="IPR027473">
    <property type="entry name" value="L-asparaginase_C"/>
</dbReference>
<evidence type="ECO:0000256" key="6">
    <source>
        <dbReference type="PIRSR" id="PIRSR001220-2"/>
    </source>
</evidence>
<evidence type="ECO:0000256" key="7">
    <source>
        <dbReference type="PROSITE-ProRule" id="PRU10099"/>
    </source>
</evidence>
<reference evidence="11" key="2">
    <citation type="submission" date="2021-04" db="EMBL/GenBank/DDBJ databases">
        <authorList>
            <person name="Gilroy R."/>
        </authorList>
    </citation>
    <scope>NUCLEOTIDE SEQUENCE</scope>
    <source>
        <strain evidence="11">CHK188-5543</strain>
    </source>
</reference>
<feature type="active site" evidence="8">
    <location>
        <position position="85"/>
    </location>
</feature>
<dbReference type="SMART" id="SM00870">
    <property type="entry name" value="Asparaginase"/>
    <property type="match status" value="1"/>
</dbReference>
<evidence type="ECO:0000259" key="9">
    <source>
        <dbReference type="Pfam" id="PF00710"/>
    </source>
</evidence>
<comment type="caution">
    <text evidence="11">The sequence shown here is derived from an EMBL/GenBank/DDBJ whole genome shotgun (WGS) entry which is preliminary data.</text>
</comment>
<dbReference type="PROSITE" id="PS00917">
    <property type="entry name" value="ASN_GLN_ASE_2"/>
    <property type="match status" value="1"/>
</dbReference>
<dbReference type="PANTHER" id="PTHR11707:SF28">
    <property type="entry name" value="60 KDA LYSOPHOSPHOLIPASE"/>
    <property type="match status" value="1"/>
</dbReference>
<feature type="active site" evidence="7">
    <location>
        <position position="12"/>
    </location>
</feature>
<dbReference type="GO" id="GO:0004067">
    <property type="term" value="F:asparaginase activity"/>
    <property type="evidence" value="ECO:0007669"/>
    <property type="project" value="UniProtKB-UniRule"/>
</dbReference>
<dbReference type="GO" id="GO:0006520">
    <property type="term" value="P:amino acid metabolic process"/>
    <property type="evidence" value="ECO:0007669"/>
    <property type="project" value="InterPro"/>
</dbReference>
<evidence type="ECO:0000256" key="8">
    <source>
        <dbReference type="PROSITE-ProRule" id="PRU10100"/>
    </source>
</evidence>
<proteinExistence type="inferred from homology"/>
<dbReference type="InterPro" id="IPR040919">
    <property type="entry name" value="Asparaginase_C"/>
</dbReference>
<dbReference type="PIRSF" id="PIRSF001220">
    <property type="entry name" value="L-ASNase_gatD"/>
    <property type="match status" value="1"/>
</dbReference>
<dbReference type="Gene3D" id="3.40.50.40">
    <property type="match status" value="1"/>
</dbReference>
<dbReference type="SUPFAM" id="SSF53774">
    <property type="entry name" value="Glutaminase/Asparaginase"/>
    <property type="match status" value="1"/>
</dbReference>
<evidence type="ECO:0000256" key="3">
    <source>
        <dbReference type="ARBA" id="ARBA00022801"/>
    </source>
</evidence>